<proteinExistence type="predicted"/>
<evidence type="ECO:0000313" key="1">
    <source>
        <dbReference type="Ensembl" id="ENSOTSP00005104939.1"/>
    </source>
</evidence>
<evidence type="ECO:0000313" key="2">
    <source>
        <dbReference type="Proteomes" id="UP000694402"/>
    </source>
</evidence>
<dbReference type="PANTHER" id="PTHR45913">
    <property type="entry name" value="EPM2A-INTERACTING PROTEIN 1"/>
    <property type="match status" value="1"/>
</dbReference>
<accession>A0A8C8K603</accession>
<dbReference type="PANTHER" id="PTHR45913:SF21">
    <property type="entry name" value="DUF4371 DOMAIN-CONTAINING PROTEIN"/>
    <property type="match status" value="1"/>
</dbReference>
<dbReference type="AlphaFoldDB" id="A0A8C8K603"/>
<reference evidence="1" key="1">
    <citation type="submission" date="2025-08" db="UniProtKB">
        <authorList>
            <consortium name="Ensembl"/>
        </authorList>
    </citation>
    <scope>IDENTIFICATION</scope>
</reference>
<protein>
    <submittedName>
        <fullName evidence="1">Uncharacterized protein</fullName>
    </submittedName>
</protein>
<sequence>MPRRCREVIPATHTTEPHFDFGGTMEKAFFHTYFHVKWGHGFLFTVVKDERICLICHQAVALAKRVKVERHTLSSKKVDKLKFVLKAQWSLFTKPTAKSKAVIEASFRVSHLLAKHNKSFTDGELSKEAMAVAAETLSKELKSKDVKNANWSSHFDRRVESLLEAVLPTNFQGNLLKAVQSDPIDTGYWIGNHFLKNYIPQISHFLV</sequence>
<keyword evidence="2" id="KW-1185">Reference proteome</keyword>
<reference evidence="1" key="2">
    <citation type="submission" date="2025-09" db="UniProtKB">
        <authorList>
            <consortium name="Ensembl"/>
        </authorList>
    </citation>
    <scope>IDENTIFICATION</scope>
</reference>
<dbReference type="Ensembl" id="ENSOTST00005113389.2">
    <property type="protein sequence ID" value="ENSOTSP00005104939.1"/>
    <property type="gene ID" value="ENSOTSG00005047902.2"/>
</dbReference>
<name>A0A8C8K603_ONCTS</name>
<organism evidence="1 2">
    <name type="scientific">Oncorhynchus tshawytscha</name>
    <name type="common">Chinook salmon</name>
    <name type="synonym">Salmo tshawytscha</name>
    <dbReference type="NCBI Taxonomy" id="74940"/>
    <lineage>
        <taxon>Eukaryota</taxon>
        <taxon>Metazoa</taxon>
        <taxon>Chordata</taxon>
        <taxon>Craniata</taxon>
        <taxon>Vertebrata</taxon>
        <taxon>Euteleostomi</taxon>
        <taxon>Actinopterygii</taxon>
        <taxon>Neopterygii</taxon>
        <taxon>Teleostei</taxon>
        <taxon>Protacanthopterygii</taxon>
        <taxon>Salmoniformes</taxon>
        <taxon>Salmonidae</taxon>
        <taxon>Salmoninae</taxon>
        <taxon>Oncorhynchus</taxon>
    </lineage>
</organism>
<dbReference type="Proteomes" id="UP000694402">
    <property type="component" value="Unassembled WGS sequence"/>
</dbReference>
<dbReference type="GeneTree" id="ENSGT00980000201567"/>